<gene>
    <name evidence="5" type="ORF">JIN87_04150</name>
</gene>
<dbReference type="EMBL" id="JAENIL010000006">
    <property type="protein sequence ID" value="MBK1876047.1"/>
    <property type="molecule type" value="Genomic_DNA"/>
</dbReference>
<dbReference type="CDD" id="cd08992">
    <property type="entry name" value="GH117"/>
    <property type="match status" value="1"/>
</dbReference>
<reference evidence="5" key="1">
    <citation type="submission" date="2021-01" db="EMBL/GenBank/DDBJ databases">
        <title>Modified the classification status of verrucomicrobia.</title>
        <authorList>
            <person name="Feng X."/>
        </authorList>
    </citation>
    <scope>NUCLEOTIDE SEQUENCE</scope>
    <source>
        <strain evidence="5">KCTC 13126</strain>
    </source>
</reference>
<evidence type="ECO:0000256" key="1">
    <source>
        <dbReference type="ARBA" id="ARBA00009865"/>
    </source>
</evidence>
<dbReference type="Gene3D" id="2.115.10.20">
    <property type="entry name" value="Glycosyl hydrolase domain, family 43"/>
    <property type="match status" value="1"/>
</dbReference>
<dbReference type="InterPro" id="IPR006710">
    <property type="entry name" value="Glyco_hydro_43"/>
</dbReference>
<accession>A0A934RSG1</accession>
<keyword evidence="2 4" id="KW-0378">Hydrolase</keyword>
<dbReference type="Proteomes" id="UP000617628">
    <property type="component" value="Unassembled WGS sequence"/>
</dbReference>
<dbReference type="GO" id="GO:0004553">
    <property type="term" value="F:hydrolase activity, hydrolyzing O-glycosyl compounds"/>
    <property type="evidence" value="ECO:0007669"/>
    <property type="project" value="InterPro"/>
</dbReference>
<evidence type="ECO:0000256" key="2">
    <source>
        <dbReference type="ARBA" id="ARBA00022801"/>
    </source>
</evidence>
<organism evidence="5 6">
    <name type="scientific">Pelagicoccus mobilis</name>
    <dbReference type="NCBI Taxonomy" id="415221"/>
    <lineage>
        <taxon>Bacteria</taxon>
        <taxon>Pseudomonadati</taxon>
        <taxon>Verrucomicrobiota</taxon>
        <taxon>Opitutia</taxon>
        <taxon>Puniceicoccales</taxon>
        <taxon>Pelagicoccaceae</taxon>
        <taxon>Pelagicoccus</taxon>
    </lineage>
</organism>
<name>A0A934RSG1_9BACT</name>
<dbReference type="RefSeq" id="WP_200354264.1">
    <property type="nucleotide sequence ID" value="NZ_JAENIL010000006.1"/>
</dbReference>
<dbReference type="GO" id="GO:0005975">
    <property type="term" value="P:carbohydrate metabolic process"/>
    <property type="evidence" value="ECO:0007669"/>
    <property type="project" value="InterPro"/>
</dbReference>
<sequence>MILTFSGVSTLANEASVFPGVMPEEKPTGFPISAAVERLYDQWNPHEDRGNELYSNFKYSKLEGFVDKGSTSRRDPTKVLKIDGTYYVWYTRRQTELPPAGPQLATDTRPSFDWDLAEIWYATSKDGFTWEEQGVAIERPAKPGYGWRSVSTPDVLVWEGKYYLYYQGFNEIPGLQGDRAAATVAEADSPHGPWKALGKVVVDFGKPGEWDSNAIHDPYPLVFNGKIHLYYKGSPGKGGADGTLVRAQGVAIAEHPLGPFVKSPLNPVLNSGHETCLFPWKDGIAALVSLDGPEKNTVQFAPDGVNFEMMSIVQVPPLAPGPFVSDAFADNGDGQGITWGLCHMSPHGTGATNENKLARFDCDLSRKVDRPEFKRNNLRFSEETYFQKGIGLTKGQRARILKEQANLDSHTQ</sequence>
<evidence type="ECO:0000256" key="3">
    <source>
        <dbReference type="ARBA" id="ARBA00023295"/>
    </source>
</evidence>
<comment type="caution">
    <text evidence="5">The sequence shown here is derived from an EMBL/GenBank/DDBJ whole genome shotgun (WGS) entry which is preliminary data.</text>
</comment>
<keyword evidence="3 4" id="KW-0326">Glycosidase</keyword>
<evidence type="ECO:0000256" key="4">
    <source>
        <dbReference type="RuleBase" id="RU361187"/>
    </source>
</evidence>
<evidence type="ECO:0000313" key="6">
    <source>
        <dbReference type="Proteomes" id="UP000617628"/>
    </source>
</evidence>
<dbReference type="SUPFAM" id="SSF75005">
    <property type="entry name" value="Arabinanase/levansucrase/invertase"/>
    <property type="match status" value="1"/>
</dbReference>
<dbReference type="InterPro" id="IPR023296">
    <property type="entry name" value="Glyco_hydro_beta-prop_sf"/>
</dbReference>
<evidence type="ECO:0000313" key="5">
    <source>
        <dbReference type="EMBL" id="MBK1876047.1"/>
    </source>
</evidence>
<keyword evidence="6" id="KW-1185">Reference proteome</keyword>
<protein>
    <submittedName>
        <fullName evidence="5">Family 43 glycosylhydrolase</fullName>
    </submittedName>
</protein>
<comment type="similarity">
    <text evidence="1 4">Belongs to the glycosyl hydrolase 43 family.</text>
</comment>
<dbReference type="AlphaFoldDB" id="A0A934RSG1"/>
<dbReference type="Pfam" id="PF04616">
    <property type="entry name" value="Glyco_hydro_43"/>
    <property type="match status" value="1"/>
</dbReference>
<proteinExistence type="inferred from homology"/>